<reference evidence="2" key="1">
    <citation type="submission" date="2017-09" db="EMBL/GenBank/DDBJ databases">
        <title>Contemporary evolution of a Lepidopteran species, Heliothis virescens, in response to modern agricultural practices.</title>
        <authorList>
            <person name="Fritz M.L."/>
            <person name="Deyonke A.M."/>
            <person name="Papanicolaou A."/>
            <person name="Micinski S."/>
            <person name="Westbrook J."/>
            <person name="Gould F."/>
        </authorList>
    </citation>
    <scope>NUCLEOTIDE SEQUENCE [LARGE SCALE GENOMIC DNA]</scope>
    <source>
        <strain evidence="2">HvINT-</strain>
        <tissue evidence="2">Whole body</tissue>
    </source>
</reference>
<dbReference type="Gene3D" id="1.20.1280.50">
    <property type="match status" value="1"/>
</dbReference>
<dbReference type="EMBL" id="NWSH01000255">
    <property type="protein sequence ID" value="PCG77976.1"/>
    <property type="molecule type" value="Genomic_DNA"/>
</dbReference>
<comment type="caution">
    <text evidence="2">The sequence shown here is derived from an EMBL/GenBank/DDBJ whole genome shotgun (WGS) entry which is preliminary data.</text>
</comment>
<evidence type="ECO:0000313" key="2">
    <source>
        <dbReference type="EMBL" id="PCG77976.1"/>
    </source>
</evidence>
<sequence>MDINSLPLETFIEILIKTDGLTIGKCRRVCKKWMETIDDIDYIWEKICFKEFEYQSSLAKQKSGKDCKWYHIYKNLTMWSKLTSFEKNIREFYKFTSHDKNHALAIDYGVLPLKDTRGIVLYDMSTLKHIPVAVPEKNCLKISNNDFATVILVKSGILLQRTPQSFDEDLCFMSEAFFKADNFVLHGKELYFYNNRDVFVCDLNMKNLESKLMLHCDYDIKEIQYYNGQLCIFTDCGKIVTISKDRTVTVKPINCPPEWVKQIKHVRAINSRNFVCYSRNLFKIETDKYQHLYLDFPPITALFFYGDFVLIGTRASEILLYRLSSQKRATKPIFEKLAELPDGKYAVYLDVCERKSGPVIVVATFFEIILLEIDFFPHEKELKTSFPNNKVLMYKRLLRLRDRLRLGVPSIKSIA</sequence>
<dbReference type="PROSITE" id="PS50181">
    <property type="entry name" value="FBOX"/>
    <property type="match status" value="1"/>
</dbReference>
<dbReference type="AlphaFoldDB" id="A0A2A4K1S2"/>
<accession>A0A2A4K1S2</accession>
<gene>
    <name evidence="2" type="ORF">B5V51_5684</name>
</gene>
<dbReference type="InterPro" id="IPR036322">
    <property type="entry name" value="WD40_repeat_dom_sf"/>
</dbReference>
<organism evidence="2">
    <name type="scientific">Heliothis virescens</name>
    <name type="common">Tobacco budworm moth</name>
    <dbReference type="NCBI Taxonomy" id="7102"/>
    <lineage>
        <taxon>Eukaryota</taxon>
        <taxon>Metazoa</taxon>
        <taxon>Ecdysozoa</taxon>
        <taxon>Arthropoda</taxon>
        <taxon>Hexapoda</taxon>
        <taxon>Insecta</taxon>
        <taxon>Pterygota</taxon>
        <taxon>Neoptera</taxon>
        <taxon>Endopterygota</taxon>
        <taxon>Lepidoptera</taxon>
        <taxon>Glossata</taxon>
        <taxon>Ditrysia</taxon>
        <taxon>Noctuoidea</taxon>
        <taxon>Noctuidae</taxon>
        <taxon>Heliothinae</taxon>
        <taxon>Heliothis</taxon>
    </lineage>
</organism>
<dbReference type="InterPro" id="IPR001810">
    <property type="entry name" value="F-box_dom"/>
</dbReference>
<dbReference type="SUPFAM" id="SSF81383">
    <property type="entry name" value="F-box domain"/>
    <property type="match status" value="1"/>
</dbReference>
<dbReference type="InterPro" id="IPR036047">
    <property type="entry name" value="F-box-like_dom_sf"/>
</dbReference>
<evidence type="ECO:0000259" key="1">
    <source>
        <dbReference type="PROSITE" id="PS50181"/>
    </source>
</evidence>
<feature type="domain" description="F-box" evidence="1">
    <location>
        <begin position="1"/>
        <end position="47"/>
    </location>
</feature>
<name>A0A2A4K1S2_HELVI</name>
<dbReference type="SUPFAM" id="SSF50978">
    <property type="entry name" value="WD40 repeat-like"/>
    <property type="match status" value="1"/>
</dbReference>
<protein>
    <recommendedName>
        <fullName evidence="1">F-box domain-containing protein</fullName>
    </recommendedName>
</protein>
<dbReference type="SMART" id="SM00256">
    <property type="entry name" value="FBOX"/>
    <property type="match status" value="1"/>
</dbReference>
<proteinExistence type="predicted"/>
<dbReference type="Pfam" id="PF12937">
    <property type="entry name" value="F-box-like"/>
    <property type="match status" value="1"/>
</dbReference>